<name>A0AAW1YLT0_RUBAR</name>
<evidence type="ECO:0000313" key="3">
    <source>
        <dbReference type="Proteomes" id="UP001457282"/>
    </source>
</evidence>
<dbReference type="AlphaFoldDB" id="A0AAW1YLT0"/>
<feature type="region of interest" description="Disordered" evidence="1">
    <location>
        <begin position="1"/>
        <end position="23"/>
    </location>
</feature>
<protein>
    <submittedName>
        <fullName evidence="2">Uncharacterized protein</fullName>
    </submittedName>
</protein>
<dbReference type="Proteomes" id="UP001457282">
    <property type="component" value="Unassembled WGS sequence"/>
</dbReference>
<reference evidence="2 3" key="1">
    <citation type="journal article" date="2023" name="G3 (Bethesda)">
        <title>A chromosome-length genome assembly and annotation of blackberry (Rubus argutus, cv. 'Hillquist').</title>
        <authorList>
            <person name="Bruna T."/>
            <person name="Aryal R."/>
            <person name="Dudchenko O."/>
            <person name="Sargent D.J."/>
            <person name="Mead D."/>
            <person name="Buti M."/>
            <person name="Cavallini A."/>
            <person name="Hytonen T."/>
            <person name="Andres J."/>
            <person name="Pham M."/>
            <person name="Weisz D."/>
            <person name="Mascagni F."/>
            <person name="Usai G."/>
            <person name="Natali L."/>
            <person name="Bassil N."/>
            <person name="Fernandez G.E."/>
            <person name="Lomsadze A."/>
            <person name="Armour M."/>
            <person name="Olukolu B."/>
            <person name="Poorten T."/>
            <person name="Britton C."/>
            <person name="Davik J."/>
            <person name="Ashrafi H."/>
            <person name="Aiden E.L."/>
            <person name="Borodovsky M."/>
            <person name="Worthington M."/>
        </authorList>
    </citation>
    <scope>NUCLEOTIDE SEQUENCE [LARGE SCALE GENOMIC DNA]</scope>
    <source>
        <strain evidence="2">PI 553951</strain>
    </source>
</reference>
<feature type="compositionally biased region" description="Basic and acidic residues" evidence="1">
    <location>
        <begin position="10"/>
        <end position="23"/>
    </location>
</feature>
<sequence>MGDCSGGGLEAEHGRLAGNRGDRGGFMNDSLWWKKQRNNRVVLWCVHIAEEYAIQSAGDRLKLEAKEQVRKGRAAAG</sequence>
<evidence type="ECO:0000256" key="1">
    <source>
        <dbReference type="SAM" id="MobiDB-lite"/>
    </source>
</evidence>
<proteinExistence type="predicted"/>
<keyword evidence="3" id="KW-1185">Reference proteome</keyword>
<accession>A0AAW1YLT0</accession>
<comment type="caution">
    <text evidence="2">The sequence shown here is derived from an EMBL/GenBank/DDBJ whole genome shotgun (WGS) entry which is preliminary data.</text>
</comment>
<organism evidence="2 3">
    <name type="scientific">Rubus argutus</name>
    <name type="common">Southern blackberry</name>
    <dbReference type="NCBI Taxonomy" id="59490"/>
    <lineage>
        <taxon>Eukaryota</taxon>
        <taxon>Viridiplantae</taxon>
        <taxon>Streptophyta</taxon>
        <taxon>Embryophyta</taxon>
        <taxon>Tracheophyta</taxon>
        <taxon>Spermatophyta</taxon>
        <taxon>Magnoliopsida</taxon>
        <taxon>eudicotyledons</taxon>
        <taxon>Gunneridae</taxon>
        <taxon>Pentapetalae</taxon>
        <taxon>rosids</taxon>
        <taxon>fabids</taxon>
        <taxon>Rosales</taxon>
        <taxon>Rosaceae</taxon>
        <taxon>Rosoideae</taxon>
        <taxon>Rosoideae incertae sedis</taxon>
        <taxon>Rubus</taxon>
    </lineage>
</organism>
<evidence type="ECO:0000313" key="2">
    <source>
        <dbReference type="EMBL" id="KAK9949626.1"/>
    </source>
</evidence>
<dbReference type="EMBL" id="JBEDUW010000001">
    <property type="protein sequence ID" value="KAK9949626.1"/>
    <property type="molecule type" value="Genomic_DNA"/>
</dbReference>
<gene>
    <name evidence="2" type="ORF">M0R45_005143</name>
</gene>